<feature type="compositionally biased region" description="Basic residues" evidence="7">
    <location>
        <begin position="1"/>
        <end position="10"/>
    </location>
</feature>
<evidence type="ECO:0000256" key="5">
    <source>
        <dbReference type="ARBA" id="ARBA00023242"/>
    </source>
</evidence>
<name>A0A843TQH8_COLES</name>
<evidence type="ECO:0000259" key="8">
    <source>
        <dbReference type="PROSITE" id="PS50016"/>
    </source>
</evidence>
<dbReference type="OrthoDB" id="786098at2759"/>
<comment type="caution">
    <text evidence="9">The sequence shown here is derived from an EMBL/GenBank/DDBJ whole genome shotgun (WGS) entry which is preliminary data.</text>
</comment>
<dbReference type="PANTHER" id="PTHR47025:SF7">
    <property type="entry name" value="ACYL-COA N-ACYLTRANSFERASE WITH RING_FYVE_PHD-TYPE ZINC FINGER DOMAIN-CONTAINING PROTEIN"/>
    <property type="match status" value="1"/>
</dbReference>
<dbReference type="EMBL" id="NMUH01000221">
    <property type="protein sequence ID" value="MQL74742.1"/>
    <property type="molecule type" value="Genomic_DNA"/>
</dbReference>
<evidence type="ECO:0000256" key="2">
    <source>
        <dbReference type="ARBA" id="ARBA00022723"/>
    </source>
</evidence>
<sequence>MPCNKRKRIQCRGSETLESTGASPNKKSTVEDAGGEGTRSRRPESTRETADDDTVSGNTVPSSGDESAFTQESATFCGSSDAGFLSGGGREGICETRGASGSLEAEISGKAVEEATGSHCEGSVPCAPEMRLIRLKNVDPNSPVSNVRILLSTGLLEGLPVTYRSDSYKVRINGFIKDLGYLCGCSSCKYTKSFNCSNFLGKFSFKGFVQFVHVTFPCITLYFMDFVLNNSSQVLSALEFERHSGAASKNQNNHILLENGKSLYNVVKELAGAGLRLGSLQSVIEEVIGRPPNWKWYKAWKESFQIENHGAKNICPKIDERRSSQPNMHHEDQIVRRSRSLDLHNTLEATIDNPNTQPSNSAQACTKKRDSALHSVIFTESGLPDGAELAYCARGKKVLEGYKLGSGILCNCCRKEGLIPSFLLVQISPSQFEAHAGWATRRQPYRHIFTSNVCLGLSRIPDGEWCCTYCKDELPSGVVATDARMAVRVRRIIVAPSLETGCCSICRRNNFSCNDSFNEETVIICDQCEKEYHVGCLRSSGSCDLQALPKGNWFCCSSCLSIHDSLREIAFHGVNIVPDILTNQLKVKLQEKCLMNESGFDVRWQLLSGKIRSPVNKFLLSKAFEIFDEGFEPITERSGRNLIPAMVYGRNMGGHELGGMYCAILTANSVVVSAGIIRIFGNDVAEMPLVATKQENQGKFQKLA</sequence>
<keyword evidence="5" id="KW-0539">Nucleus</keyword>
<dbReference type="Pfam" id="PF23209">
    <property type="entry name" value="IDM1_C"/>
    <property type="match status" value="1"/>
</dbReference>
<dbReference type="GO" id="GO:0000977">
    <property type="term" value="F:RNA polymerase II transcription regulatory region sequence-specific DNA binding"/>
    <property type="evidence" value="ECO:0007669"/>
    <property type="project" value="TreeGrafter"/>
</dbReference>
<dbReference type="GO" id="GO:0005634">
    <property type="term" value="C:nucleus"/>
    <property type="evidence" value="ECO:0007669"/>
    <property type="project" value="UniProtKB-SubCell"/>
</dbReference>
<dbReference type="Gene3D" id="3.30.40.10">
    <property type="entry name" value="Zinc/RING finger domain, C3HC4 (zinc finger)"/>
    <property type="match status" value="1"/>
</dbReference>
<keyword evidence="10" id="KW-1185">Reference proteome</keyword>
<evidence type="ECO:0000313" key="10">
    <source>
        <dbReference type="Proteomes" id="UP000652761"/>
    </source>
</evidence>
<dbReference type="InterPro" id="IPR019787">
    <property type="entry name" value="Znf_PHD-finger"/>
</dbReference>
<evidence type="ECO:0000256" key="7">
    <source>
        <dbReference type="SAM" id="MobiDB-lite"/>
    </source>
</evidence>
<dbReference type="InterPro" id="IPR011011">
    <property type="entry name" value="Znf_FYVE_PHD"/>
</dbReference>
<dbReference type="PROSITE" id="PS50016">
    <property type="entry name" value="ZF_PHD_2"/>
    <property type="match status" value="1"/>
</dbReference>
<feature type="compositionally biased region" description="Polar residues" evidence="7">
    <location>
        <begin position="55"/>
        <end position="71"/>
    </location>
</feature>
<accession>A0A843TQH8</accession>
<evidence type="ECO:0000256" key="1">
    <source>
        <dbReference type="ARBA" id="ARBA00004123"/>
    </source>
</evidence>
<evidence type="ECO:0000313" key="9">
    <source>
        <dbReference type="EMBL" id="MQL74742.1"/>
    </source>
</evidence>
<organism evidence="9 10">
    <name type="scientific">Colocasia esculenta</name>
    <name type="common">Wild taro</name>
    <name type="synonym">Arum esculentum</name>
    <dbReference type="NCBI Taxonomy" id="4460"/>
    <lineage>
        <taxon>Eukaryota</taxon>
        <taxon>Viridiplantae</taxon>
        <taxon>Streptophyta</taxon>
        <taxon>Embryophyta</taxon>
        <taxon>Tracheophyta</taxon>
        <taxon>Spermatophyta</taxon>
        <taxon>Magnoliopsida</taxon>
        <taxon>Liliopsida</taxon>
        <taxon>Araceae</taxon>
        <taxon>Aroideae</taxon>
        <taxon>Colocasieae</taxon>
        <taxon>Colocasia</taxon>
    </lineage>
</organism>
<evidence type="ECO:0000256" key="6">
    <source>
        <dbReference type="PROSITE-ProRule" id="PRU00146"/>
    </source>
</evidence>
<dbReference type="InterPro" id="IPR001965">
    <property type="entry name" value="Znf_PHD"/>
</dbReference>
<evidence type="ECO:0000256" key="4">
    <source>
        <dbReference type="ARBA" id="ARBA00022833"/>
    </source>
</evidence>
<keyword evidence="2" id="KW-0479">Metal-binding</keyword>
<dbReference type="PANTHER" id="PTHR47025">
    <property type="entry name" value="AUTOIMMUNE REGULATOR"/>
    <property type="match status" value="1"/>
</dbReference>
<dbReference type="SUPFAM" id="SSF57903">
    <property type="entry name" value="FYVE/PHD zinc finger"/>
    <property type="match status" value="1"/>
</dbReference>
<keyword evidence="4" id="KW-0862">Zinc</keyword>
<dbReference type="GO" id="GO:0008270">
    <property type="term" value="F:zinc ion binding"/>
    <property type="evidence" value="ECO:0007669"/>
    <property type="project" value="UniProtKB-KW"/>
</dbReference>
<dbReference type="InterPro" id="IPR056511">
    <property type="entry name" value="IDM1_C"/>
</dbReference>
<feature type="non-terminal residue" evidence="9">
    <location>
        <position position="1"/>
    </location>
</feature>
<feature type="region of interest" description="Disordered" evidence="7">
    <location>
        <begin position="1"/>
        <end position="71"/>
    </location>
</feature>
<dbReference type="Proteomes" id="UP000652761">
    <property type="component" value="Unassembled WGS sequence"/>
</dbReference>
<dbReference type="GO" id="GO:0003682">
    <property type="term" value="F:chromatin binding"/>
    <property type="evidence" value="ECO:0007669"/>
    <property type="project" value="TreeGrafter"/>
</dbReference>
<dbReference type="InterPro" id="IPR013083">
    <property type="entry name" value="Znf_RING/FYVE/PHD"/>
</dbReference>
<dbReference type="Pfam" id="PF16135">
    <property type="entry name" value="TDBD"/>
    <property type="match status" value="2"/>
</dbReference>
<feature type="domain" description="PHD-type" evidence="8">
    <location>
        <begin position="500"/>
        <end position="562"/>
    </location>
</feature>
<evidence type="ECO:0000256" key="3">
    <source>
        <dbReference type="ARBA" id="ARBA00022771"/>
    </source>
</evidence>
<dbReference type="InterPro" id="IPR019786">
    <property type="entry name" value="Zinc_finger_PHD-type_CS"/>
</dbReference>
<dbReference type="PROSITE" id="PS01359">
    <property type="entry name" value="ZF_PHD_1"/>
    <property type="match status" value="1"/>
</dbReference>
<reference evidence="9" key="1">
    <citation type="submission" date="2017-07" db="EMBL/GenBank/DDBJ databases">
        <title>Taro Niue Genome Assembly and Annotation.</title>
        <authorList>
            <person name="Atibalentja N."/>
            <person name="Keating K."/>
            <person name="Fields C.J."/>
        </authorList>
    </citation>
    <scope>NUCLEOTIDE SEQUENCE</scope>
    <source>
        <strain evidence="9">Niue_2</strain>
        <tissue evidence="9">Leaf</tissue>
    </source>
</reference>
<dbReference type="AlphaFoldDB" id="A0A843TQH8"/>
<gene>
    <name evidence="9" type="ORF">Taro_007094</name>
</gene>
<comment type="subcellular location">
    <subcellularLocation>
        <location evidence="1">Nucleus</location>
    </subcellularLocation>
</comment>
<feature type="compositionally biased region" description="Basic and acidic residues" evidence="7">
    <location>
        <begin position="38"/>
        <end position="49"/>
    </location>
</feature>
<proteinExistence type="predicted"/>
<dbReference type="GO" id="GO:0042393">
    <property type="term" value="F:histone binding"/>
    <property type="evidence" value="ECO:0007669"/>
    <property type="project" value="TreeGrafter"/>
</dbReference>
<keyword evidence="3 6" id="KW-0863">Zinc-finger</keyword>
<dbReference type="InterPro" id="IPR032308">
    <property type="entry name" value="TDBD"/>
</dbReference>
<dbReference type="SMART" id="SM00249">
    <property type="entry name" value="PHD"/>
    <property type="match status" value="1"/>
</dbReference>
<protein>
    <recommendedName>
        <fullName evidence="8">PHD-type domain-containing protein</fullName>
    </recommendedName>
</protein>
<dbReference type="GO" id="GO:0045944">
    <property type="term" value="P:positive regulation of transcription by RNA polymerase II"/>
    <property type="evidence" value="ECO:0007669"/>
    <property type="project" value="TreeGrafter"/>
</dbReference>
<feature type="compositionally biased region" description="Polar residues" evidence="7">
    <location>
        <begin position="16"/>
        <end position="27"/>
    </location>
</feature>